<organism evidence="2 3">
    <name type="scientific">Microbispora corallina</name>
    <dbReference type="NCBI Taxonomy" id="83302"/>
    <lineage>
        <taxon>Bacteria</taxon>
        <taxon>Bacillati</taxon>
        <taxon>Actinomycetota</taxon>
        <taxon>Actinomycetes</taxon>
        <taxon>Streptosporangiales</taxon>
        <taxon>Streptosporangiaceae</taxon>
        <taxon>Microbispora</taxon>
    </lineage>
</organism>
<sequence>MRTWARWPIAITLALLPSVFAWLGSELISGVSGFYYDISVIDGIGVYPLAQGLGIGYLGSGALSGMVVVWQAEMLTLALALPAVAVGVAALLRNRWNGRVARVVACALLMLAAVNLMATVVSLWSPLTQCPPAVLDTLPSGYACYMNGGSVRTPPFLYGVAYASAARLLLALGRGRGRRASPAVLPA</sequence>
<proteinExistence type="predicted"/>
<feature type="transmembrane region" description="Helical" evidence="1">
    <location>
        <begin position="156"/>
        <end position="173"/>
    </location>
</feature>
<accession>A0ABQ4FX73</accession>
<feature type="transmembrane region" description="Helical" evidence="1">
    <location>
        <begin position="104"/>
        <end position="125"/>
    </location>
</feature>
<gene>
    <name evidence="2" type="ORF">Mco01_24140</name>
</gene>
<name>A0ABQ4FX73_9ACTN</name>
<keyword evidence="1" id="KW-1133">Transmembrane helix</keyword>
<comment type="caution">
    <text evidence="2">The sequence shown here is derived from an EMBL/GenBank/DDBJ whole genome shotgun (WGS) entry which is preliminary data.</text>
</comment>
<evidence type="ECO:0000313" key="2">
    <source>
        <dbReference type="EMBL" id="GIH39414.1"/>
    </source>
</evidence>
<dbReference type="EMBL" id="BOOC01000007">
    <property type="protein sequence ID" value="GIH39414.1"/>
    <property type="molecule type" value="Genomic_DNA"/>
</dbReference>
<feature type="transmembrane region" description="Helical" evidence="1">
    <location>
        <begin position="74"/>
        <end position="92"/>
    </location>
</feature>
<protein>
    <submittedName>
        <fullName evidence="2">Uncharacterized protein</fullName>
    </submittedName>
</protein>
<keyword evidence="1" id="KW-0812">Transmembrane</keyword>
<dbReference type="Proteomes" id="UP000603904">
    <property type="component" value="Unassembled WGS sequence"/>
</dbReference>
<evidence type="ECO:0000256" key="1">
    <source>
        <dbReference type="SAM" id="Phobius"/>
    </source>
</evidence>
<reference evidence="2 3" key="1">
    <citation type="submission" date="2021-01" db="EMBL/GenBank/DDBJ databases">
        <title>Whole genome shotgun sequence of Microbispora corallina NBRC 16416.</title>
        <authorList>
            <person name="Komaki H."/>
            <person name="Tamura T."/>
        </authorList>
    </citation>
    <scope>NUCLEOTIDE SEQUENCE [LARGE SCALE GENOMIC DNA]</scope>
    <source>
        <strain evidence="2 3">NBRC 16416</strain>
    </source>
</reference>
<evidence type="ECO:0000313" key="3">
    <source>
        <dbReference type="Proteomes" id="UP000603904"/>
    </source>
</evidence>
<keyword evidence="1" id="KW-0472">Membrane</keyword>
<keyword evidence="3" id="KW-1185">Reference proteome</keyword>